<name>A0ABT3RLL1_9BACT</name>
<proteinExistence type="predicted"/>
<sequence>MRFNLLSKGLLALIFVSVFSIFTSCDGDEPAEPAVKDIPRDGLVAFYPFNGNANDESGVGDSANAIFSGTPNPAVLTTDRFGNPNSAYQIEQDNSIEVLDSEKIRVLGDFAFSAWVKLSTSGYIIDTSRHYLEFDQSTNEIIVRISEDATNSIYLKKVIANPGEWHFICATWDETNQIGKLYIDGQLEAQENPSLNVINTTGDAMYFGDYNFSGIIDDIAIYNEALTSPEVESLFQQNITK</sequence>
<feature type="chain" id="PRO_5047411922" evidence="3">
    <location>
        <begin position="28"/>
        <end position="241"/>
    </location>
</feature>
<keyword evidence="2" id="KW-1015">Disulfide bond</keyword>
<gene>
    <name evidence="5" type="ORF">OO013_02300</name>
</gene>
<feature type="domain" description="LamG-like jellyroll fold" evidence="4">
    <location>
        <begin position="108"/>
        <end position="229"/>
    </location>
</feature>
<dbReference type="Proteomes" id="UP001209885">
    <property type="component" value="Unassembled WGS sequence"/>
</dbReference>
<accession>A0ABT3RLL1</accession>
<evidence type="ECO:0000313" key="6">
    <source>
        <dbReference type="Proteomes" id="UP001209885"/>
    </source>
</evidence>
<comment type="caution">
    <text evidence="5">The sequence shown here is derived from an EMBL/GenBank/DDBJ whole genome shotgun (WGS) entry which is preliminary data.</text>
</comment>
<dbReference type="RefSeq" id="WP_266054966.1">
    <property type="nucleotide sequence ID" value="NZ_JAPFQN010000002.1"/>
</dbReference>
<evidence type="ECO:0000256" key="3">
    <source>
        <dbReference type="SAM" id="SignalP"/>
    </source>
</evidence>
<keyword evidence="6" id="KW-1185">Reference proteome</keyword>
<dbReference type="PROSITE" id="PS51257">
    <property type="entry name" value="PROKAR_LIPOPROTEIN"/>
    <property type="match status" value="1"/>
</dbReference>
<evidence type="ECO:0000256" key="2">
    <source>
        <dbReference type="ARBA" id="ARBA00023157"/>
    </source>
</evidence>
<dbReference type="InterPro" id="IPR013320">
    <property type="entry name" value="ConA-like_dom_sf"/>
</dbReference>
<evidence type="ECO:0000313" key="5">
    <source>
        <dbReference type="EMBL" id="MCX2742676.1"/>
    </source>
</evidence>
<reference evidence="5 6" key="1">
    <citation type="submission" date="2022-11" db="EMBL/GenBank/DDBJ databases">
        <title>The characterization of three novel Bacteroidetes species and genomic analysis of their roles in tidal elemental geochemical cycles.</title>
        <authorList>
            <person name="Ma K."/>
        </authorList>
    </citation>
    <scope>NUCLEOTIDE SEQUENCE [LARGE SCALE GENOMIC DNA]</scope>
    <source>
        <strain evidence="5 6">M17</strain>
    </source>
</reference>
<dbReference type="SMART" id="SM00560">
    <property type="entry name" value="LamGL"/>
    <property type="match status" value="1"/>
</dbReference>
<evidence type="ECO:0000259" key="4">
    <source>
        <dbReference type="SMART" id="SM00560"/>
    </source>
</evidence>
<dbReference type="EMBL" id="JAPFQN010000002">
    <property type="protein sequence ID" value="MCX2742676.1"/>
    <property type="molecule type" value="Genomic_DNA"/>
</dbReference>
<feature type="signal peptide" evidence="3">
    <location>
        <begin position="1"/>
        <end position="27"/>
    </location>
</feature>
<keyword evidence="1 3" id="KW-0732">Signal</keyword>
<dbReference type="InterPro" id="IPR006558">
    <property type="entry name" value="LamG-like"/>
</dbReference>
<dbReference type="SUPFAM" id="SSF49899">
    <property type="entry name" value="Concanavalin A-like lectins/glucanases"/>
    <property type="match status" value="1"/>
</dbReference>
<evidence type="ECO:0000256" key="1">
    <source>
        <dbReference type="ARBA" id="ARBA00022729"/>
    </source>
</evidence>
<dbReference type="Gene3D" id="2.60.120.200">
    <property type="match status" value="1"/>
</dbReference>
<dbReference type="Pfam" id="PF13385">
    <property type="entry name" value="Laminin_G_3"/>
    <property type="match status" value="1"/>
</dbReference>
<protein>
    <submittedName>
        <fullName evidence="5">LamG domain-containing protein</fullName>
    </submittedName>
</protein>
<organism evidence="5 6">
    <name type="scientific">Mangrovivirga halotolerans</name>
    <dbReference type="NCBI Taxonomy" id="2993936"/>
    <lineage>
        <taxon>Bacteria</taxon>
        <taxon>Pseudomonadati</taxon>
        <taxon>Bacteroidota</taxon>
        <taxon>Cytophagia</taxon>
        <taxon>Cytophagales</taxon>
        <taxon>Mangrovivirgaceae</taxon>
        <taxon>Mangrovivirga</taxon>
    </lineage>
</organism>